<dbReference type="GO" id="GO:0005930">
    <property type="term" value="C:axoneme"/>
    <property type="evidence" value="ECO:0007669"/>
    <property type="project" value="TreeGrafter"/>
</dbReference>
<dbReference type="PANTHER" id="PTHR15654">
    <property type="entry name" value="COILED-COIL DOMAIN-CONTAINING PROTEIN 113-RELATED"/>
    <property type="match status" value="1"/>
</dbReference>
<accession>A0A7L4MZC1</accession>
<evidence type="ECO:0000256" key="1">
    <source>
        <dbReference type="ARBA" id="ARBA00004138"/>
    </source>
</evidence>
<dbReference type="InterPro" id="IPR051885">
    <property type="entry name" value="CC_CF"/>
</dbReference>
<keyword evidence="3" id="KW-0966">Cell projection</keyword>
<protein>
    <submittedName>
        <fullName evidence="7">CCD96 protein</fullName>
    </submittedName>
</protein>
<feature type="non-terminal residue" evidence="7">
    <location>
        <position position="1"/>
    </location>
</feature>
<dbReference type="Pfam" id="PF13870">
    <property type="entry name" value="CCDC113_CCDC96_CC"/>
    <property type="match status" value="1"/>
</dbReference>
<name>A0A7L4MZC1_9AVES</name>
<feature type="coiled-coil region" evidence="4">
    <location>
        <begin position="162"/>
        <end position="267"/>
    </location>
</feature>
<evidence type="ECO:0000259" key="6">
    <source>
        <dbReference type="Pfam" id="PF13870"/>
    </source>
</evidence>
<evidence type="ECO:0000256" key="5">
    <source>
        <dbReference type="SAM" id="MobiDB-lite"/>
    </source>
</evidence>
<evidence type="ECO:0000313" key="7">
    <source>
        <dbReference type="EMBL" id="NXY83130.1"/>
    </source>
</evidence>
<feature type="domain" description="CCDC113/CCDC96 coiled-coil" evidence="6">
    <location>
        <begin position="165"/>
        <end position="332"/>
    </location>
</feature>
<organism evidence="7 8">
    <name type="scientific">Ceyx cyanopectus</name>
    <name type="common">Indigo-banded kingfisher</name>
    <dbReference type="NCBI Taxonomy" id="390723"/>
    <lineage>
        <taxon>Eukaryota</taxon>
        <taxon>Metazoa</taxon>
        <taxon>Chordata</taxon>
        <taxon>Craniata</taxon>
        <taxon>Vertebrata</taxon>
        <taxon>Euteleostomi</taxon>
        <taxon>Archelosauria</taxon>
        <taxon>Archosauria</taxon>
        <taxon>Dinosauria</taxon>
        <taxon>Saurischia</taxon>
        <taxon>Theropoda</taxon>
        <taxon>Coelurosauria</taxon>
        <taxon>Aves</taxon>
        <taxon>Neognathae</taxon>
        <taxon>Neoaves</taxon>
        <taxon>Telluraves</taxon>
        <taxon>Coraciimorphae</taxon>
        <taxon>Coraciiformes</taxon>
        <taxon>Alcedinidae</taxon>
        <taxon>Ceyx</taxon>
    </lineage>
</organism>
<proteinExistence type="predicted"/>
<comment type="subcellular location">
    <subcellularLocation>
        <location evidence="1">Cell projection</location>
        <location evidence="1">Cilium</location>
    </subcellularLocation>
</comment>
<sequence length="352" mass="40605">ATPEETPSTPAPAVPEGQSSEAAADSEEEQERLERAALLEEHERLVSERQQLQQASARLQVRLGELLRPGQLQRRRAALGADGQQVYTQCLQQLRELQQRREQTAAASRERAAARRQYGEEREKLAQAEWAAFQSRKKEATVSGFGRQSRGRQAMELIQAKEWEQEQQLREARVENIRLKNEVKNLKSLLYAHGEEGEGQSLLDFEDVKKENQIYRKKINSLTNEVLKLKNKVSDTSHILNHFREKLQLVEAENERRKAELMEIEAVMSRKRDVLIKTKQARDKLWRSNFKLQQECGLLGYEILLRDFEEKMDTIGLLSKQLETLKRNHAALILTSKAIQKKIKEATSSFLV</sequence>
<dbReference type="OrthoDB" id="10254794at2759"/>
<evidence type="ECO:0000256" key="2">
    <source>
        <dbReference type="ARBA" id="ARBA00023054"/>
    </source>
</evidence>
<dbReference type="AlphaFoldDB" id="A0A7L4MZC1"/>
<keyword evidence="8" id="KW-1185">Reference proteome</keyword>
<keyword evidence="2 4" id="KW-0175">Coiled coil</keyword>
<feature type="non-terminal residue" evidence="7">
    <location>
        <position position="352"/>
    </location>
</feature>
<evidence type="ECO:0000256" key="4">
    <source>
        <dbReference type="SAM" id="Coils"/>
    </source>
</evidence>
<dbReference type="GO" id="GO:0060271">
    <property type="term" value="P:cilium assembly"/>
    <property type="evidence" value="ECO:0007669"/>
    <property type="project" value="TreeGrafter"/>
</dbReference>
<dbReference type="PANTHER" id="PTHR15654:SF1">
    <property type="entry name" value="COILED-COIL DOMAIN-CONTAINING PROTEIN 96"/>
    <property type="match status" value="1"/>
</dbReference>
<comment type="caution">
    <text evidence="7">The sequence shown here is derived from an EMBL/GenBank/DDBJ whole genome shotgun (WGS) entry which is preliminary data.</text>
</comment>
<feature type="compositionally biased region" description="Low complexity" evidence="5">
    <location>
        <begin position="14"/>
        <end position="23"/>
    </location>
</feature>
<gene>
    <name evidence="7" type="primary">Ccdc96</name>
    <name evidence="7" type="ORF">CEYCYA_R02139</name>
</gene>
<evidence type="ECO:0000313" key="8">
    <source>
        <dbReference type="Proteomes" id="UP000586704"/>
    </source>
</evidence>
<evidence type="ECO:0000256" key="3">
    <source>
        <dbReference type="ARBA" id="ARBA00023273"/>
    </source>
</evidence>
<reference evidence="7 8" key="1">
    <citation type="submission" date="2020-02" db="EMBL/GenBank/DDBJ databases">
        <title>Bird 10,000 Genomes (B10K) Project - Family phase.</title>
        <authorList>
            <person name="Zhang G."/>
        </authorList>
    </citation>
    <scope>NUCLEOTIDE SEQUENCE [LARGE SCALE GENOMIC DNA]</scope>
    <source>
        <strain evidence="7">B10K-DU-013-51</strain>
        <tissue evidence="7">Mixed tissue sample</tissue>
    </source>
</reference>
<feature type="region of interest" description="Disordered" evidence="5">
    <location>
        <begin position="1"/>
        <end position="33"/>
    </location>
</feature>
<dbReference type="GO" id="GO:0036064">
    <property type="term" value="C:ciliary basal body"/>
    <property type="evidence" value="ECO:0007669"/>
    <property type="project" value="TreeGrafter"/>
</dbReference>
<dbReference type="Proteomes" id="UP000586704">
    <property type="component" value="Unassembled WGS sequence"/>
</dbReference>
<dbReference type="EMBL" id="VYZU01019433">
    <property type="protein sequence ID" value="NXY83130.1"/>
    <property type="molecule type" value="Genomic_DNA"/>
</dbReference>
<dbReference type="InterPro" id="IPR025254">
    <property type="entry name" value="CCDC113/CCDC96_CC"/>
</dbReference>